<evidence type="ECO:0000256" key="1">
    <source>
        <dbReference type="SAM" id="Phobius"/>
    </source>
</evidence>
<keyword evidence="1" id="KW-0812">Transmembrane</keyword>
<dbReference type="Pfam" id="PF07486">
    <property type="entry name" value="Hydrolase_2"/>
    <property type="match status" value="1"/>
</dbReference>
<dbReference type="InterPro" id="IPR042047">
    <property type="entry name" value="SleB_dom1"/>
</dbReference>
<keyword evidence="4" id="KW-1185">Reference proteome</keyword>
<proteinExistence type="predicted"/>
<feature type="transmembrane region" description="Helical" evidence="1">
    <location>
        <begin position="7"/>
        <end position="27"/>
    </location>
</feature>
<dbReference type="Proteomes" id="UP000075670">
    <property type="component" value="Unassembled WGS sequence"/>
</dbReference>
<accession>A0A151AVI7</accession>
<evidence type="ECO:0000259" key="2">
    <source>
        <dbReference type="Pfam" id="PF07486"/>
    </source>
</evidence>
<dbReference type="EMBL" id="LTBC01000011">
    <property type="protein sequence ID" value="KYH31417.1"/>
    <property type="molecule type" value="Genomic_DNA"/>
</dbReference>
<dbReference type="Gene3D" id="1.10.10.2520">
    <property type="entry name" value="Cell wall hydrolase SleB, domain 1"/>
    <property type="match status" value="1"/>
</dbReference>
<gene>
    <name evidence="3" type="primary">sleB_4</name>
    <name evidence="3" type="ORF">MOMUL_23260</name>
</gene>
<name>A0A151AVI7_9FIRM</name>
<dbReference type="RefSeq" id="WP_062285047.1">
    <property type="nucleotide sequence ID" value="NZ_LTBC01000011.1"/>
</dbReference>
<dbReference type="PATRIC" id="fig|1122241.3.peg.2479"/>
<feature type="domain" description="Cell wall hydrolase SleB" evidence="2">
    <location>
        <begin position="64"/>
        <end position="162"/>
    </location>
</feature>
<organism evidence="3 4">
    <name type="scientific">Moorella mulderi DSM 14980</name>
    <dbReference type="NCBI Taxonomy" id="1122241"/>
    <lineage>
        <taxon>Bacteria</taxon>
        <taxon>Bacillati</taxon>
        <taxon>Bacillota</taxon>
        <taxon>Clostridia</taxon>
        <taxon>Neomoorellales</taxon>
        <taxon>Neomoorellaceae</taxon>
        <taxon>Neomoorella</taxon>
    </lineage>
</organism>
<dbReference type="GO" id="GO:0016787">
    <property type="term" value="F:hydrolase activity"/>
    <property type="evidence" value="ECO:0007669"/>
    <property type="project" value="InterPro"/>
</dbReference>
<comment type="caution">
    <text evidence="3">The sequence shown here is derived from an EMBL/GenBank/DDBJ whole genome shotgun (WGS) entry which is preliminary data.</text>
</comment>
<dbReference type="Gene3D" id="6.20.240.60">
    <property type="match status" value="1"/>
</dbReference>
<reference evidence="3 4" key="1">
    <citation type="submission" date="2016-02" db="EMBL/GenBank/DDBJ databases">
        <title>Genome sequence of Moorella mulderi DSM 14980.</title>
        <authorList>
            <person name="Poehlein A."/>
            <person name="Daniel R."/>
        </authorList>
    </citation>
    <scope>NUCLEOTIDE SEQUENCE [LARGE SCALE GENOMIC DNA]</scope>
    <source>
        <strain evidence="3 4">DSM 14980</strain>
    </source>
</reference>
<keyword evidence="1" id="KW-0472">Membrane</keyword>
<keyword evidence="1" id="KW-1133">Transmembrane helix</keyword>
<evidence type="ECO:0000313" key="4">
    <source>
        <dbReference type="Proteomes" id="UP000075670"/>
    </source>
</evidence>
<dbReference type="AlphaFoldDB" id="A0A151AVI7"/>
<dbReference type="InterPro" id="IPR011105">
    <property type="entry name" value="Cell_wall_hydrolase_SleB"/>
</dbReference>
<dbReference type="OrthoDB" id="9785345at2"/>
<protein>
    <submittedName>
        <fullName evidence="3">Spore cortex-lytic enzyme</fullName>
    </submittedName>
</protein>
<sequence length="163" mass="17740">MDPYRRRLIIPAILVVILIGAALWQFYYQGQAPRALPTQAGVPVAVGDEINLLARLIAAEAGAEPYEGQVAVGAVVLNRVRSPLFPASISGVIYEPWAFESVSNGLIWQVTDLASPTRAAADALNGWDPTYGALFFWNPAKPVSPWIWTRAIITQIGSHVFAR</sequence>
<evidence type="ECO:0000313" key="3">
    <source>
        <dbReference type="EMBL" id="KYH31417.1"/>
    </source>
</evidence>